<evidence type="ECO:0000313" key="3">
    <source>
        <dbReference type="Proteomes" id="UP000660708"/>
    </source>
</evidence>
<evidence type="ECO:0000256" key="1">
    <source>
        <dbReference type="SAM" id="SignalP"/>
    </source>
</evidence>
<dbReference type="EMBL" id="AQHF01000020">
    <property type="protein sequence ID" value="MBE0345626.1"/>
    <property type="molecule type" value="Genomic_DNA"/>
</dbReference>
<name>A0A8I0MUL4_9GAMM</name>
<dbReference type="Proteomes" id="UP000660708">
    <property type="component" value="Unassembled WGS sequence"/>
</dbReference>
<feature type="signal peptide" evidence="1">
    <location>
        <begin position="1"/>
        <end position="21"/>
    </location>
</feature>
<protein>
    <recommendedName>
        <fullName evidence="4">DUF4920 domain-containing protein</fullName>
    </recommendedName>
</protein>
<dbReference type="InterPro" id="IPR032577">
    <property type="entry name" value="DUF4920"/>
</dbReference>
<evidence type="ECO:0000313" key="2">
    <source>
        <dbReference type="EMBL" id="MBE0345626.1"/>
    </source>
</evidence>
<reference evidence="2 3" key="1">
    <citation type="submission" date="2015-06" db="EMBL/GenBank/DDBJ databases">
        <title>Genome sequence of Pseudoalteromonas peptidolytica.</title>
        <authorList>
            <person name="Xie B.-B."/>
            <person name="Rong J.-C."/>
            <person name="Qin Q.-L."/>
            <person name="Zhang Y.-Z."/>
        </authorList>
    </citation>
    <scope>NUCLEOTIDE SEQUENCE [LARGE SCALE GENOMIC DNA]</scope>
    <source>
        <strain evidence="2 3">F12-50-A1</strain>
    </source>
</reference>
<keyword evidence="3" id="KW-1185">Reference proteome</keyword>
<evidence type="ECO:0008006" key="4">
    <source>
        <dbReference type="Google" id="ProtNLM"/>
    </source>
</evidence>
<dbReference type="AlphaFoldDB" id="A0A8I0MUL4"/>
<dbReference type="Pfam" id="PF16267">
    <property type="entry name" value="DUF4920"/>
    <property type="match status" value="1"/>
</dbReference>
<accession>A0A8I0MUL4</accession>
<dbReference type="RefSeq" id="WP_125253986.1">
    <property type="nucleotide sequence ID" value="NZ_AQHF01000020.1"/>
</dbReference>
<comment type="caution">
    <text evidence="2">The sequence shown here is derived from an EMBL/GenBank/DDBJ whole genome shotgun (WGS) entry which is preliminary data.</text>
</comment>
<sequence>MNKIRTLCALSVLVLSLASEAKNIEFGGGADLNKLVAATEVLENVNEFKEREITVSGKVTKVCKKRGCWMTLQVDNGESLNVKVRDGDMVFPMSAIGKRAFATGKVEHFKLDIAKTKRYLAHKAHENGEQFDETKVIEGMELIRLKPDAVTIIQESE</sequence>
<gene>
    <name evidence="2" type="ORF">PPEP_a0537</name>
</gene>
<organism evidence="2 3">
    <name type="scientific">Pseudoalteromonas peptidolytica F12-50-A1</name>
    <dbReference type="NCBI Taxonomy" id="1315280"/>
    <lineage>
        <taxon>Bacteria</taxon>
        <taxon>Pseudomonadati</taxon>
        <taxon>Pseudomonadota</taxon>
        <taxon>Gammaproteobacteria</taxon>
        <taxon>Alteromonadales</taxon>
        <taxon>Pseudoalteromonadaceae</taxon>
        <taxon>Pseudoalteromonas</taxon>
    </lineage>
</organism>
<keyword evidence="1" id="KW-0732">Signal</keyword>
<proteinExistence type="predicted"/>
<feature type="chain" id="PRO_5034963652" description="DUF4920 domain-containing protein" evidence="1">
    <location>
        <begin position="22"/>
        <end position="157"/>
    </location>
</feature>